<evidence type="ECO:0000256" key="8">
    <source>
        <dbReference type="PROSITE-ProRule" id="PRU00169"/>
    </source>
</evidence>
<keyword evidence="14" id="KW-1185">Reference proteome</keyword>
<proteinExistence type="predicted"/>
<keyword evidence="6" id="KW-0902">Two-component regulatory system</keyword>
<dbReference type="Pfam" id="PF00512">
    <property type="entry name" value="HisKA"/>
    <property type="match status" value="1"/>
</dbReference>
<dbReference type="PROSITE" id="PS50109">
    <property type="entry name" value="HIS_KIN"/>
    <property type="match status" value="1"/>
</dbReference>
<gene>
    <name evidence="13" type="ORF">SAMN02745243_03325</name>
</gene>
<dbReference type="PRINTS" id="PR00344">
    <property type="entry name" value="BCTRLSENSOR"/>
</dbReference>
<dbReference type="PANTHER" id="PTHR45339">
    <property type="entry name" value="HYBRID SIGNAL TRANSDUCTION HISTIDINE KINASE J"/>
    <property type="match status" value="1"/>
</dbReference>
<dbReference type="EMBL" id="FQZY01000063">
    <property type="protein sequence ID" value="SHK60535.1"/>
    <property type="molecule type" value="Genomic_DNA"/>
</dbReference>
<evidence type="ECO:0000256" key="2">
    <source>
        <dbReference type="ARBA" id="ARBA00012438"/>
    </source>
</evidence>
<dbReference type="STRING" id="1121950.SAMN02745243_03325"/>
<evidence type="ECO:0000259" key="12">
    <source>
        <dbReference type="PROSITE" id="PS50110"/>
    </source>
</evidence>
<feature type="domain" description="Response regulatory" evidence="12">
    <location>
        <begin position="774"/>
        <end position="895"/>
    </location>
</feature>
<dbReference type="EC" id="2.7.13.3" evidence="2"/>
<dbReference type="SUPFAM" id="SSF52172">
    <property type="entry name" value="CheY-like"/>
    <property type="match status" value="1"/>
</dbReference>
<evidence type="ECO:0000256" key="5">
    <source>
        <dbReference type="ARBA" id="ARBA00022777"/>
    </source>
</evidence>
<dbReference type="SUPFAM" id="SSF55874">
    <property type="entry name" value="ATPase domain of HSP90 chaperone/DNA topoisomerase II/histidine kinase"/>
    <property type="match status" value="1"/>
</dbReference>
<dbReference type="InterPro" id="IPR001638">
    <property type="entry name" value="Solute-binding_3/MltF_N"/>
</dbReference>
<dbReference type="SMART" id="SM00448">
    <property type="entry name" value="REC"/>
    <property type="match status" value="1"/>
</dbReference>
<dbReference type="GO" id="GO:0000155">
    <property type="term" value="F:phosphorelay sensor kinase activity"/>
    <property type="evidence" value="ECO:0007669"/>
    <property type="project" value="InterPro"/>
</dbReference>
<dbReference type="InterPro" id="IPR004358">
    <property type="entry name" value="Sig_transdc_His_kin-like_C"/>
</dbReference>
<keyword evidence="10" id="KW-1133">Transmembrane helix</keyword>
<dbReference type="Gene3D" id="3.40.50.2300">
    <property type="match status" value="1"/>
</dbReference>
<dbReference type="Pfam" id="PF00497">
    <property type="entry name" value="SBP_bac_3"/>
    <property type="match status" value="1"/>
</dbReference>
<dbReference type="SUPFAM" id="SSF47384">
    <property type="entry name" value="Homodimeric domain of signal transducing histidine kinase"/>
    <property type="match status" value="1"/>
</dbReference>
<dbReference type="CDD" id="cd00082">
    <property type="entry name" value="HisKA"/>
    <property type="match status" value="1"/>
</dbReference>
<evidence type="ECO:0000256" key="10">
    <source>
        <dbReference type="SAM" id="Phobius"/>
    </source>
</evidence>
<keyword evidence="4 8" id="KW-0597">Phosphoprotein</keyword>
<keyword evidence="10" id="KW-0472">Membrane</keyword>
<sequence length="922" mass="104408">MSLFSISVHAQERETLRVAFYPLEGFFEYDENGDETGYGVDLLNKITEYSGIRFQYVKADSWEDTKKMLLEGRADIRMPATTPQTPSTTLGYSENAIASTSHVLMTLKSREDLFFEDYDTFRQLKIGITHSMHNNLSNGEIHSDIGLEDENLVFYDTVEEEKAALEAGNIDAFISNIMDMDRNMKLLVQLDSVPNYMSMTIGNPNLLVLDNVVSQITMENPYYLQELYLKWFPERSSIPLTKEETAYLQSLGKLTFAFRDGEGYFSMKDEDGKYVGFYPEIAQYLCNQLEVTCEQVSAEDAAELETVIYPEYYFDYEWADKNNISISLPYFTQRYYSVSKRNTTIDKASSRVAIVKNQRTTEDYIRDGYQKEQLVNCTDYADCISAVENGEADIAFVSSYAAEYYLSMYRYADLNYSLTSYTNQISLGVKGDLESVLGTVLDKKLNGLTEEEKERLLTKSTNNHPNQDILQEWVVSRPARAFAIAGGLGAIIVAALLLAAFADRTKKQNIKLQHATDAKSDFLSRMSHDMRTPLNVIIGMNKLAQENDNPPDTDDCLQKIELASEFLLGLINDVLDMERVENGKMELHLTPYSGSEFRNYIETIIGPLCEQKNIEFEYARDKQMEFVVMQDKLKINRIYFNLLSNAVKYTPEGGKIIFSTSVEMTADNKIAMLVKVSDNGIGMSEEFQKHMYDAFSQENQVMASVSQGTGLGLTIVKRMCDLMGMKITVESTLGKGTTFRLYGEYELAEETADADALHAEDARLKDFSVLKGKTILVCEDHMLNQEIVRRLLEKAGCIVDLAEDGRTGVNKFIQTPAETYDAILMDIRMPVMNGLEAAETIRTADKGDAQIIPIIAMTANAYDEDVKKSFDAGMNEHLAKPIDPNSMYAALAKHIRIYREKRTKGAERHKSMTEGTHENERE</sequence>
<evidence type="ECO:0000256" key="7">
    <source>
        <dbReference type="ARBA" id="ARBA00024867"/>
    </source>
</evidence>
<evidence type="ECO:0000256" key="6">
    <source>
        <dbReference type="ARBA" id="ARBA00023012"/>
    </source>
</evidence>
<evidence type="ECO:0000256" key="9">
    <source>
        <dbReference type="SAM" id="MobiDB-lite"/>
    </source>
</evidence>
<dbReference type="SMART" id="SM00387">
    <property type="entry name" value="HATPase_c"/>
    <property type="match status" value="1"/>
</dbReference>
<dbReference type="InterPro" id="IPR001789">
    <property type="entry name" value="Sig_transdc_resp-reg_receiver"/>
</dbReference>
<feature type="modified residue" description="4-aspartylphosphate" evidence="8">
    <location>
        <position position="826"/>
    </location>
</feature>
<evidence type="ECO:0000259" key="11">
    <source>
        <dbReference type="PROSITE" id="PS50109"/>
    </source>
</evidence>
<dbReference type="InterPro" id="IPR036890">
    <property type="entry name" value="HATPase_C_sf"/>
</dbReference>
<dbReference type="OrthoDB" id="9810305at2"/>
<dbReference type="AlphaFoldDB" id="A0A1M6TU43"/>
<dbReference type="InterPro" id="IPR005467">
    <property type="entry name" value="His_kinase_dom"/>
</dbReference>
<keyword evidence="5" id="KW-0418">Kinase</keyword>
<keyword evidence="5" id="KW-0808">Transferase</keyword>
<dbReference type="Pfam" id="PF00072">
    <property type="entry name" value="Response_reg"/>
    <property type="match status" value="1"/>
</dbReference>
<evidence type="ECO:0000256" key="1">
    <source>
        <dbReference type="ARBA" id="ARBA00000085"/>
    </source>
</evidence>
<evidence type="ECO:0000313" key="13">
    <source>
        <dbReference type="EMBL" id="SHK60535.1"/>
    </source>
</evidence>
<feature type="transmembrane region" description="Helical" evidence="10">
    <location>
        <begin position="481"/>
        <end position="502"/>
    </location>
</feature>
<dbReference type="SUPFAM" id="SSF53850">
    <property type="entry name" value="Periplasmic binding protein-like II"/>
    <property type="match status" value="2"/>
</dbReference>
<feature type="domain" description="Histidine kinase" evidence="11">
    <location>
        <begin position="525"/>
        <end position="747"/>
    </location>
</feature>
<dbReference type="PANTHER" id="PTHR45339:SF5">
    <property type="entry name" value="HISTIDINE KINASE"/>
    <property type="match status" value="1"/>
</dbReference>
<dbReference type="InterPro" id="IPR011006">
    <property type="entry name" value="CheY-like_superfamily"/>
</dbReference>
<keyword evidence="10" id="KW-0812">Transmembrane</keyword>
<dbReference type="Gene3D" id="3.30.565.10">
    <property type="entry name" value="Histidine kinase-like ATPase, C-terminal domain"/>
    <property type="match status" value="1"/>
</dbReference>
<comment type="catalytic activity">
    <reaction evidence="1">
        <text>ATP + protein L-histidine = ADP + protein N-phospho-L-histidine.</text>
        <dbReference type="EC" id="2.7.13.3"/>
    </reaction>
</comment>
<name>A0A1M6TU43_9FIRM</name>
<dbReference type="InterPro" id="IPR003594">
    <property type="entry name" value="HATPase_dom"/>
</dbReference>
<dbReference type="Gene3D" id="1.10.287.130">
    <property type="match status" value="1"/>
</dbReference>
<evidence type="ECO:0000256" key="4">
    <source>
        <dbReference type="ARBA" id="ARBA00022553"/>
    </source>
</evidence>
<feature type="region of interest" description="Disordered" evidence="9">
    <location>
        <begin position="902"/>
        <end position="922"/>
    </location>
</feature>
<dbReference type="InterPro" id="IPR036097">
    <property type="entry name" value="HisK_dim/P_sf"/>
</dbReference>
<dbReference type="InterPro" id="IPR003661">
    <property type="entry name" value="HisK_dim/P_dom"/>
</dbReference>
<accession>A0A1M6TU43</accession>
<organism evidence="13 14">
    <name type="scientific">Hespellia stercorisuis DSM 15480</name>
    <dbReference type="NCBI Taxonomy" id="1121950"/>
    <lineage>
        <taxon>Bacteria</taxon>
        <taxon>Bacillati</taxon>
        <taxon>Bacillota</taxon>
        <taxon>Clostridia</taxon>
        <taxon>Lachnospirales</taxon>
        <taxon>Lachnospiraceae</taxon>
        <taxon>Hespellia</taxon>
    </lineage>
</organism>
<dbReference type="RefSeq" id="WP_073112519.1">
    <property type="nucleotide sequence ID" value="NZ_FQZY01000063.1"/>
</dbReference>
<reference evidence="13 14" key="1">
    <citation type="submission" date="2016-11" db="EMBL/GenBank/DDBJ databases">
        <authorList>
            <person name="Jaros S."/>
            <person name="Januszkiewicz K."/>
            <person name="Wedrychowicz H."/>
        </authorList>
    </citation>
    <scope>NUCLEOTIDE SEQUENCE [LARGE SCALE GENOMIC DNA]</scope>
    <source>
        <strain evidence="13 14">DSM 15480</strain>
    </source>
</reference>
<comment type="function">
    <text evidence="7">May play the central regulatory role in sporulation. It may be an element of the effector pathway responsible for the activation of sporulation genes in response to nutritional stress. Spo0A may act in concert with spo0H (a sigma factor) to control the expression of some genes that are critical to the sporulation process.</text>
</comment>
<evidence type="ECO:0000313" key="14">
    <source>
        <dbReference type="Proteomes" id="UP000184301"/>
    </source>
</evidence>
<evidence type="ECO:0000256" key="3">
    <source>
        <dbReference type="ARBA" id="ARBA00018672"/>
    </source>
</evidence>
<dbReference type="Pfam" id="PF02518">
    <property type="entry name" value="HATPase_c"/>
    <property type="match status" value="1"/>
</dbReference>
<dbReference type="SMART" id="SM00062">
    <property type="entry name" value="PBPb"/>
    <property type="match status" value="2"/>
</dbReference>
<dbReference type="SMART" id="SM00388">
    <property type="entry name" value="HisKA"/>
    <property type="match status" value="1"/>
</dbReference>
<dbReference type="Gene3D" id="3.40.190.10">
    <property type="entry name" value="Periplasmic binding protein-like II"/>
    <property type="match status" value="3"/>
</dbReference>
<dbReference type="PROSITE" id="PS50110">
    <property type="entry name" value="RESPONSE_REGULATORY"/>
    <property type="match status" value="1"/>
</dbReference>
<dbReference type="CDD" id="cd17546">
    <property type="entry name" value="REC_hyHK_CKI1_RcsC-like"/>
    <property type="match status" value="1"/>
</dbReference>
<protein>
    <recommendedName>
        <fullName evidence="3">Stage 0 sporulation protein A homolog</fullName>
        <ecNumber evidence="2">2.7.13.3</ecNumber>
    </recommendedName>
</protein>
<dbReference type="Proteomes" id="UP000184301">
    <property type="component" value="Unassembled WGS sequence"/>
</dbReference>